<sequence length="152" mass="17506">MFRTLPIYLSKEAQIIYDGLTKQQKKSFVERNFDWIAGTSTGAIVALALADKTAHLECLRLYLSLKDEIFGAEAKARLGGYKAENLDLFLQEHFGKFRTMDQLKSSVNHKILDRGPNILSKLRRTHGWRHREGAKRSVLFCLLEPESRRNKN</sequence>
<dbReference type="GO" id="GO:2000304">
    <property type="term" value="P:positive regulation of ceramide biosynthetic process"/>
    <property type="evidence" value="ECO:0007669"/>
    <property type="project" value="TreeGrafter"/>
</dbReference>
<dbReference type="GO" id="GO:0005739">
    <property type="term" value="C:mitochondrion"/>
    <property type="evidence" value="ECO:0007669"/>
    <property type="project" value="TreeGrafter"/>
</dbReference>
<dbReference type="WBParaSite" id="Gr19_v10_g9621.t1">
    <property type="protein sequence ID" value="Gr19_v10_g9621.t1"/>
    <property type="gene ID" value="Gr19_v10_g9621"/>
</dbReference>
<proteinExistence type="predicted"/>
<organism evidence="2 3">
    <name type="scientific">Globodera rostochiensis</name>
    <name type="common">Golden nematode worm</name>
    <name type="synonym">Heterodera rostochiensis</name>
    <dbReference type="NCBI Taxonomy" id="31243"/>
    <lineage>
        <taxon>Eukaryota</taxon>
        <taxon>Metazoa</taxon>
        <taxon>Ecdysozoa</taxon>
        <taxon>Nematoda</taxon>
        <taxon>Chromadorea</taxon>
        <taxon>Rhabditida</taxon>
        <taxon>Tylenchina</taxon>
        <taxon>Tylenchomorpha</taxon>
        <taxon>Tylenchoidea</taxon>
        <taxon>Heteroderidae</taxon>
        <taxon>Heteroderinae</taxon>
        <taxon>Globodera</taxon>
    </lineage>
</organism>
<dbReference type="Proteomes" id="UP000887572">
    <property type="component" value="Unplaced"/>
</dbReference>
<dbReference type="InterPro" id="IPR016035">
    <property type="entry name" value="Acyl_Trfase/lysoPLipase"/>
</dbReference>
<keyword evidence="2" id="KW-1185">Reference proteome</keyword>
<dbReference type="PANTHER" id="PTHR24139">
    <property type="entry name" value="CALCIUM-INDEPENDENT PHOSPHOLIPASE A2"/>
    <property type="match status" value="1"/>
</dbReference>
<accession>A0A914ICP8</accession>
<dbReference type="GO" id="GO:0047499">
    <property type="term" value="F:calcium-independent phospholipase A2 activity"/>
    <property type="evidence" value="ECO:0007669"/>
    <property type="project" value="InterPro"/>
</dbReference>
<dbReference type="AlphaFoldDB" id="A0A914ICP8"/>
<dbReference type="GO" id="GO:0052816">
    <property type="term" value="F:long-chain fatty acyl-CoA hydrolase activity"/>
    <property type="evidence" value="ECO:0007669"/>
    <property type="project" value="TreeGrafter"/>
</dbReference>
<dbReference type="InterPro" id="IPR047148">
    <property type="entry name" value="PLPL9"/>
</dbReference>
<evidence type="ECO:0000256" key="1">
    <source>
        <dbReference type="ARBA" id="ARBA00022801"/>
    </source>
</evidence>
<evidence type="ECO:0000313" key="3">
    <source>
        <dbReference type="WBParaSite" id="Gr19_v10_g9621.t1"/>
    </source>
</evidence>
<protein>
    <submittedName>
        <fullName evidence="3">PNPLA domain-containing protein</fullName>
    </submittedName>
</protein>
<reference evidence="3" key="1">
    <citation type="submission" date="2022-11" db="UniProtKB">
        <authorList>
            <consortium name="WormBaseParasite"/>
        </authorList>
    </citation>
    <scope>IDENTIFICATION</scope>
</reference>
<name>A0A914ICP8_GLORO</name>
<dbReference type="SUPFAM" id="SSF52151">
    <property type="entry name" value="FabD/lysophospholipase-like"/>
    <property type="match status" value="1"/>
</dbReference>
<dbReference type="Gene3D" id="3.40.1090.10">
    <property type="entry name" value="Cytosolic phospholipase A2 catalytic domain"/>
    <property type="match status" value="1"/>
</dbReference>
<keyword evidence="1" id="KW-0378">Hydrolase</keyword>
<dbReference type="PANTHER" id="PTHR24139:SF34">
    <property type="entry name" value="85_88 KDA CALCIUM-INDEPENDENT PHOSPHOLIPASE A2"/>
    <property type="match status" value="1"/>
</dbReference>
<evidence type="ECO:0000313" key="2">
    <source>
        <dbReference type="Proteomes" id="UP000887572"/>
    </source>
</evidence>